<evidence type="ECO:0000313" key="7">
    <source>
        <dbReference type="Proteomes" id="UP000521748"/>
    </source>
</evidence>
<dbReference type="GO" id="GO:0016020">
    <property type="term" value="C:membrane"/>
    <property type="evidence" value="ECO:0007669"/>
    <property type="project" value="UniProtKB-SubCell"/>
</dbReference>
<reference evidence="6 7" key="1">
    <citation type="submission" date="2020-07" db="EMBL/GenBank/DDBJ databases">
        <title>Sequencing the genomes of 1000 actinobacteria strains.</title>
        <authorList>
            <person name="Klenk H.-P."/>
        </authorList>
    </citation>
    <scope>NUCLEOTIDE SEQUENCE [LARGE SCALE GENOMIC DNA]</scope>
    <source>
        <strain evidence="6 7">DSM 102047</strain>
    </source>
</reference>
<protein>
    <submittedName>
        <fullName evidence="6">Putative membrane protein YphA (DoxX/SURF4 family)</fullName>
    </submittedName>
</protein>
<evidence type="ECO:0000256" key="3">
    <source>
        <dbReference type="ARBA" id="ARBA00022989"/>
    </source>
</evidence>
<gene>
    <name evidence="6" type="ORF">FHU41_001931</name>
</gene>
<keyword evidence="3 5" id="KW-1133">Transmembrane helix</keyword>
<dbReference type="RefSeq" id="WP_179389434.1">
    <property type="nucleotide sequence ID" value="NZ_JACBYQ010000002.1"/>
</dbReference>
<keyword evidence="7" id="KW-1185">Reference proteome</keyword>
<feature type="transmembrane region" description="Helical" evidence="5">
    <location>
        <begin position="102"/>
        <end position="121"/>
    </location>
</feature>
<comment type="caution">
    <text evidence="6">The sequence shown here is derived from an EMBL/GenBank/DDBJ whole genome shotgun (WGS) entry which is preliminary data.</text>
</comment>
<evidence type="ECO:0000256" key="1">
    <source>
        <dbReference type="ARBA" id="ARBA00004141"/>
    </source>
</evidence>
<dbReference type="Pfam" id="PF13564">
    <property type="entry name" value="DoxX_2"/>
    <property type="match status" value="1"/>
</dbReference>
<evidence type="ECO:0000313" key="6">
    <source>
        <dbReference type="EMBL" id="NYE95681.1"/>
    </source>
</evidence>
<sequence length="122" mass="12785">MNIVLWVIAGFLALAYLAAGIMKLSTPKPVLEARDGFGWAKDFSAGTLKFIGTSEVLAAIGLILPQLTGIAPILTPLAAVGTVIIQIGAIIAHVRHHETKSIAVNIVLLVLAAFLSIMRFAG</sequence>
<comment type="subcellular location">
    <subcellularLocation>
        <location evidence="1">Membrane</location>
        <topology evidence="1">Multi-pass membrane protein</topology>
    </subcellularLocation>
</comment>
<keyword evidence="4 5" id="KW-0472">Membrane</keyword>
<name>A0A7Y9LU76_9MICC</name>
<feature type="transmembrane region" description="Helical" evidence="5">
    <location>
        <begin position="76"/>
        <end position="96"/>
    </location>
</feature>
<proteinExistence type="predicted"/>
<dbReference type="AlphaFoldDB" id="A0A7Y9LU76"/>
<dbReference type="Proteomes" id="UP000521748">
    <property type="component" value="Unassembled WGS sequence"/>
</dbReference>
<keyword evidence="2 5" id="KW-0812">Transmembrane</keyword>
<evidence type="ECO:0000256" key="5">
    <source>
        <dbReference type="SAM" id="Phobius"/>
    </source>
</evidence>
<evidence type="ECO:0000256" key="2">
    <source>
        <dbReference type="ARBA" id="ARBA00022692"/>
    </source>
</evidence>
<organism evidence="6 7">
    <name type="scientific">Psychromicrobium silvestre</name>
    <dbReference type="NCBI Taxonomy" id="1645614"/>
    <lineage>
        <taxon>Bacteria</taxon>
        <taxon>Bacillati</taxon>
        <taxon>Actinomycetota</taxon>
        <taxon>Actinomycetes</taxon>
        <taxon>Micrococcales</taxon>
        <taxon>Micrococcaceae</taxon>
        <taxon>Psychromicrobium</taxon>
    </lineage>
</organism>
<dbReference type="EMBL" id="JACBYQ010000002">
    <property type="protein sequence ID" value="NYE95681.1"/>
    <property type="molecule type" value="Genomic_DNA"/>
</dbReference>
<dbReference type="InterPro" id="IPR032808">
    <property type="entry name" value="DoxX"/>
</dbReference>
<evidence type="ECO:0000256" key="4">
    <source>
        <dbReference type="ARBA" id="ARBA00023136"/>
    </source>
</evidence>
<accession>A0A7Y9LU76</accession>